<dbReference type="InterPro" id="IPR010627">
    <property type="entry name" value="Prepilin_pept_A24_N"/>
</dbReference>
<keyword evidence="6 7" id="KW-0472">Membrane</keyword>
<evidence type="ECO:0000256" key="7">
    <source>
        <dbReference type="SAM" id="Phobius"/>
    </source>
</evidence>
<dbReference type="OrthoDB" id="2087435at2"/>
<keyword evidence="11" id="KW-1185">Reference proteome</keyword>
<proteinExistence type="inferred from homology"/>
<dbReference type="GO" id="GO:0006465">
    <property type="term" value="P:signal peptide processing"/>
    <property type="evidence" value="ECO:0007669"/>
    <property type="project" value="TreeGrafter"/>
</dbReference>
<feature type="transmembrane region" description="Helical" evidence="7">
    <location>
        <begin position="176"/>
        <end position="197"/>
    </location>
</feature>
<gene>
    <name evidence="10" type="ORF">ET445_07000</name>
</gene>
<feature type="transmembrane region" description="Helical" evidence="7">
    <location>
        <begin position="12"/>
        <end position="32"/>
    </location>
</feature>
<name>A0A4P6FAA3_9MICO</name>
<comment type="subcellular location">
    <subcellularLocation>
        <location evidence="1">Cell membrane</location>
        <topology evidence="1">Multi-pass membrane protein</topology>
    </subcellularLocation>
</comment>
<sequence length="291" mass="29527">MTPTTAEFIPAFTITVAGVLGLAIGSFLNVVVHRVPAGRSLVSPPSTCPQCGSQIRAYDNVPVLSWLALRGKCRDCGTSISARYPLVELTTGAAFAAIAGWIFTGPAGAIANASPGMLVHRILELVILLVFAGVSISLTLIDLDTHRLPNAIVGPAAIGLGGLVVVTSLVSGHPDAIWRSAAGGAALFAAYLLLAYVSRGGMGLGDVKLAGVIGIVLGYFGWPELVVGAFAAFLYGGVVAIVLLALGRADRKTGVPFGPAMLLGAWTGLIVGTAVAGWYLSLSGVAVAGLP</sequence>
<evidence type="ECO:0000256" key="6">
    <source>
        <dbReference type="ARBA" id="ARBA00023136"/>
    </source>
</evidence>
<dbReference type="GO" id="GO:0004190">
    <property type="term" value="F:aspartic-type endopeptidase activity"/>
    <property type="evidence" value="ECO:0007669"/>
    <property type="project" value="InterPro"/>
</dbReference>
<dbReference type="Pfam" id="PF06750">
    <property type="entry name" value="A24_N_bact"/>
    <property type="match status" value="1"/>
</dbReference>
<keyword evidence="4 7" id="KW-0812">Transmembrane</keyword>
<dbReference type="RefSeq" id="WP_129190087.1">
    <property type="nucleotide sequence ID" value="NZ_CP035491.1"/>
</dbReference>
<evidence type="ECO:0000256" key="1">
    <source>
        <dbReference type="ARBA" id="ARBA00004651"/>
    </source>
</evidence>
<feature type="transmembrane region" description="Helical" evidence="7">
    <location>
        <begin position="89"/>
        <end position="110"/>
    </location>
</feature>
<evidence type="ECO:0000313" key="11">
    <source>
        <dbReference type="Proteomes" id="UP000291259"/>
    </source>
</evidence>
<feature type="transmembrane region" description="Helical" evidence="7">
    <location>
        <begin position="204"/>
        <end position="222"/>
    </location>
</feature>
<dbReference type="PANTHER" id="PTHR30487:SF0">
    <property type="entry name" value="PREPILIN LEADER PEPTIDASE_N-METHYLTRANSFERASE-RELATED"/>
    <property type="match status" value="1"/>
</dbReference>
<dbReference type="AlphaFoldDB" id="A0A4P6FAA3"/>
<evidence type="ECO:0000256" key="3">
    <source>
        <dbReference type="ARBA" id="ARBA00022475"/>
    </source>
</evidence>
<protein>
    <submittedName>
        <fullName evidence="10">Prepilin peptidase</fullName>
    </submittedName>
</protein>
<evidence type="ECO:0000256" key="4">
    <source>
        <dbReference type="ARBA" id="ARBA00022692"/>
    </source>
</evidence>
<keyword evidence="5 7" id="KW-1133">Transmembrane helix</keyword>
<dbReference type="PANTHER" id="PTHR30487">
    <property type="entry name" value="TYPE 4 PREPILIN-LIKE PROTEINS LEADER PEPTIDE-PROCESSING ENZYME"/>
    <property type="match status" value="1"/>
</dbReference>
<keyword evidence="3" id="KW-1003">Cell membrane</keyword>
<evidence type="ECO:0000313" key="10">
    <source>
        <dbReference type="EMBL" id="QAY73130.1"/>
    </source>
</evidence>
<dbReference type="Gene3D" id="1.20.120.1220">
    <property type="match status" value="1"/>
</dbReference>
<dbReference type="InterPro" id="IPR050882">
    <property type="entry name" value="Prepilin_peptidase/N-MTase"/>
</dbReference>
<evidence type="ECO:0000259" key="8">
    <source>
        <dbReference type="Pfam" id="PF01478"/>
    </source>
</evidence>
<feature type="domain" description="Prepilin type IV endopeptidase peptidase" evidence="8">
    <location>
        <begin position="129"/>
        <end position="241"/>
    </location>
</feature>
<feature type="transmembrane region" description="Helical" evidence="7">
    <location>
        <begin position="148"/>
        <end position="170"/>
    </location>
</feature>
<feature type="domain" description="Prepilin peptidase A24 N-terminal" evidence="9">
    <location>
        <begin position="19"/>
        <end position="99"/>
    </location>
</feature>
<accession>A0A4P6FAA3</accession>
<evidence type="ECO:0000256" key="2">
    <source>
        <dbReference type="ARBA" id="ARBA00005801"/>
    </source>
</evidence>
<comment type="similarity">
    <text evidence="2">Belongs to the peptidase A24 family.</text>
</comment>
<dbReference type="KEGG" id="agf:ET445_07000"/>
<feature type="transmembrane region" description="Helical" evidence="7">
    <location>
        <begin position="228"/>
        <end position="247"/>
    </location>
</feature>
<dbReference type="Pfam" id="PF01478">
    <property type="entry name" value="Peptidase_A24"/>
    <property type="match status" value="1"/>
</dbReference>
<dbReference type="GO" id="GO:0005886">
    <property type="term" value="C:plasma membrane"/>
    <property type="evidence" value="ECO:0007669"/>
    <property type="project" value="UniProtKB-SubCell"/>
</dbReference>
<dbReference type="EMBL" id="CP035491">
    <property type="protein sequence ID" value="QAY73130.1"/>
    <property type="molecule type" value="Genomic_DNA"/>
</dbReference>
<evidence type="ECO:0000259" key="9">
    <source>
        <dbReference type="Pfam" id="PF06750"/>
    </source>
</evidence>
<feature type="transmembrane region" description="Helical" evidence="7">
    <location>
        <begin position="259"/>
        <end position="281"/>
    </location>
</feature>
<evidence type="ECO:0000256" key="5">
    <source>
        <dbReference type="ARBA" id="ARBA00022989"/>
    </source>
</evidence>
<feature type="transmembrane region" description="Helical" evidence="7">
    <location>
        <begin position="122"/>
        <end position="141"/>
    </location>
</feature>
<dbReference type="InterPro" id="IPR000045">
    <property type="entry name" value="Prepilin_IV_endopep_pep"/>
</dbReference>
<reference evidence="10 11" key="1">
    <citation type="submission" date="2019-01" db="EMBL/GenBank/DDBJ databases">
        <title>Genome sequencing of strain FW100M-8.</title>
        <authorList>
            <person name="Heo J."/>
            <person name="Kim S.-J."/>
            <person name="Kim J.-S."/>
            <person name="Hong S.-B."/>
            <person name="Kwon S.-W."/>
        </authorList>
    </citation>
    <scope>NUCLEOTIDE SEQUENCE [LARGE SCALE GENOMIC DNA]</scope>
    <source>
        <strain evidence="10 11">FW100M-8</strain>
    </source>
</reference>
<organism evidence="10 11">
    <name type="scientific">Agromyces protaetiae</name>
    <dbReference type="NCBI Taxonomy" id="2509455"/>
    <lineage>
        <taxon>Bacteria</taxon>
        <taxon>Bacillati</taxon>
        <taxon>Actinomycetota</taxon>
        <taxon>Actinomycetes</taxon>
        <taxon>Micrococcales</taxon>
        <taxon>Microbacteriaceae</taxon>
        <taxon>Agromyces</taxon>
    </lineage>
</organism>
<dbReference type="Proteomes" id="UP000291259">
    <property type="component" value="Chromosome"/>
</dbReference>